<sequence length="206" mass="21979">MRTWMNWMACAGVALLPMQVGAEEFLEQESQEVRSTVVLAHPGLTGQLGAGVEHAVGERVTLAATVTVMANFNDLRSDALGTGFSSTQWGLGLDPGVHFFLTGRAPEGLWVGPHLEVFGDYVTSRNDTVYPEASQSVESGWRSLTYGASARLGYTVILAPGLTAQLAVGITGHRNHTLASTPSADEGYLRSWSVAPRTTLAVGWAF</sequence>
<keyword evidence="3" id="KW-1185">Reference proteome</keyword>
<organism evidence="2 3">
    <name type="scientific">Melittangium boletus DSM 14713</name>
    <dbReference type="NCBI Taxonomy" id="1294270"/>
    <lineage>
        <taxon>Bacteria</taxon>
        <taxon>Pseudomonadati</taxon>
        <taxon>Myxococcota</taxon>
        <taxon>Myxococcia</taxon>
        <taxon>Myxococcales</taxon>
        <taxon>Cystobacterineae</taxon>
        <taxon>Archangiaceae</taxon>
        <taxon>Melittangium</taxon>
    </lineage>
</organism>
<evidence type="ECO:0000256" key="1">
    <source>
        <dbReference type="SAM" id="SignalP"/>
    </source>
</evidence>
<evidence type="ECO:0000313" key="3">
    <source>
        <dbReference type="Proteomes" id="UP000217289"/>
    </source>
</evidence>
<evidence type="ECO:0008006" key="4">
    <source>
        <dbReference type="Google" id="ProtNLM"/>
    </source>
</evidence>
<accession>A0A250IG51</accession>
<dbReference type="Proteomes" id="UP000217289">
    <property type="component" value="Chromosome"/>
</dbReference>
<name>A0A250IG51_9BACT</name>
<evidence type="ECO:0000313" key="2">
    <source>
        <dbReference type="EMBL" id="ATB30131.1"/>
    </source>
</evidence>
<protein>
    <recommendedName>
        <fullName evidence="4">Outer membrane protein beta-barrel domain-containing protein</fullName>
    </recommendedName>
</protein>
<reference evidence="2 3" key="1">
    <citation type="submission" date="2017-06" db="EMBL/GenBank/DDBJ databases">
        <authorList>
            <person name="Kim H.J."/>
            <person name="Triplett B.A."/>
        </authorList>
    </citation>
    <scope>NUCLEOTIDE SEQUENCE [LARGE SCALE GENOMIC DNA]</scope>
    <source>
        <strain evidence="2 3">DSM 14713</strain>
    </source>
</reference>
<dbReference type="AlphaFoldDB" id="A0A250IG51"/>
<dbReference type="RefSeq" id="WP_157775143.1">
    <property type="nucleotide sequence ID" value="NZ_CP022163.1"/>
</dbReference>
<feature type="signal peptide" evidence="1">
    <location>
        <begin position="1"/>
        <end position="22"/>
    </location>
</feature>
<dbReference type="OrthoDB" id="5518307at2"/>
<dbReference type="KEGG" id="mbd:MEBOL_003586"/>
<dbReference type="EMBL" id="CP022163">
    <property type="protein sequence ID" value="ATB30131.1"/>
    <property type="molecule type" value="Genomic_DNA"/>
</dbReference>
<proteinExistence type="predicted"/>
<gene>
    <name evidence="2" type="ORF">MEBOL_003586</name>
</gene>
<feature type="chain" id="PRO_5012625800" description="Outer membrane protein beta-barrel domain-containing protein" evidence="1">
    <location>
        <begin position="23"/>
        <end position="206"/>
    </location>
</feature>
<keyword evidence="1" id="KW-0732">Signal</keyword>